<reference evidence="2" key="1">
    <citation type="journal article" date="2023" name="Front. Plant Sci.">
        <title>Chromosomal-level genome assembly of Melastoma candidum provides insights into trichome evolution.</title>
        <authorList>
            <person name="Zhong Y."/>
            <person name="Wu W."/>
            <person name="Sun C."/>
            <person name="Zou P."/>
            <person name="Liu Y."/>
            <person name="Dai S."/>
            <person name="Zhou R."/>
        </authorList>
    </citation>
    <scope>NUCLEOTIDE SEQUENCE [LARGE SCALE GENOMIC DNA]</scope>
</reference>
<accession>A0ACB9QQW1</accession>
<evidence type="ECO:0000313" key="2">
    <source>
        <dbReference type="Proteomes" id="UP001057402"/>
    </source>
</evidence>
<sequence>MRVPRGLDIMLQTAPPTDDAKFSRRLFWTSSIKPLGKPLCPKIPPSLRKSGNQWLFMFSTRSKESPPGVQERTKPVPRVQCFGVIAEAKVLSLKKHSASEFTQTSVDCSCSVSGPADEVGSPTEVAEEPVLDTDEPVEVFGEGDITKLTGRKKGCSS</sequence>
<keyword evidence="2" id="KW-1185">Reference proteome</keyword>
<organism evidence="1 2">
    <name type="scientific">Melastoma candidum</name>
    <dbReference type="NCBI Taxonomy" id="119954"/>
    <lineage>
        <taxon>Eukaryota</taxon>
        <taxon>Viridiplantae</taxon>
        <taxon>Streptophyta</taxon>
        <taxon>Embryophyta</taxon>
        <taxon>Tracheophyta</taxon>
        <taxon>Spermatophyta</taxon>
        <taxon>Magnoliopsida</taxon>
        <taxon>eudicotyledons</taxon>
        <taxon>Gunneridae</taxon>
        <taxon>Pentapetalae</taxon>
        <taxon>rosids</taxon>
        <taxon>malvids</taxon>
        <taxon>Myrtales</taxon>
        <taxon>Melastomataceae</taxon>
        <taxon>Melastomatoideae</taxon>
        <taxon>Melastomateae</taxon>
        <taxon>Melastoma</taxon>
    </lineage>
</organism>
<evidence type="ECO:0000313" key="1">
    <source>
        <dbReference type="EMBL" id="KAI4369316.1"/>
    </source>
</evidence>
<dbReference type="EMBL" id="CM042884">
    <property type="protein sequence ID" value="KAI4369316.1"/>
    <property type="molecule type" value="Genomic_DNA"/>
</dbReference>
<comment type="caution">
    <text evidence="1">The sequence shown here is derived from an EMBL/GenBank/DDBJ whole genome shotgun (WGS) entry which is preliminary data.</text>
</comment>
<protein>
    <submittedName>
        <fullName evidence="1">Uncharacterized protein</fullName>
    </submittedName>
</protein>
<proteinExistence type="predicted"/>
<name>A0ACB9QQW1_9MYRT</name>
<gene>
    <name evidence="1" type="ORF">MLD38_017769</name>
</gene>
<dbReference type="Proteomes" id="UP001057402">
    <property type="component" value="Chromosome 5"/>
</dbReference>